<sequence length="162" mass="18244">MFQMPHRVDIIKRKLLIGLSIASMVAIAGCSILDSSGTSQIYQEGYVIDKNALSSISVGSSQEQVLLTLGTPSLKTKYDNEIFYYISQTRYRGMQFMKTKIIDRKVLAIYFNKNEQVSKIANYGLRDGQVFDFIAQTTPTVTKEQPFLLQIIKGPTNLPVHN</sequence>
<dbReference type="InterPro" id="IPR026592">
    <property type="entry name" value="BamE"/>
</dbReference>
<dbReference type="PANTHER" id="PTHR37482:SF1">
    <property type="entry name" value="OUTER MEMBRANE PROTEIN ASSEMBLY FACTOR BAME"/>
    <property type="match status" value="1"/>
</dbReference>
<keyword evidence="1" id="KW-0732">Signal</keyword>
<dbReference type="PROSITE" id="PS51257">
    <property type="entry name" value="PROKAR_LIPOPROTEIN"/>
    <property type="match status" value="1"/>
</dbReference>
<keyword evidence="3" id="KW-0998">Cell outer membrane</keyword>
<evidence type="ECO:0000259" key="4">
    <source>
        <dbReference type="Pfam" id="PF04355"/>
    </source>
</evidence>
<accession>A0ABP9MEI3</accession>
<keyword evidence="6" id="KW-1185">Reference proteome</keyword>
<keyword evidence="2" id="KW-0472">Membrane</keyword>
<dbReference type="InterPro" id="IPR007450">
    <property type="entry name" value="BamE_dom"/>
</dbReference>
<reference evidence="6" key="1">
    <citation type="journal article" date="2019" name="Int. J. Syst. Evol. Microbiol.">
        <title>The Global Catalogue of Microorganisms (GCM) 10K type strain sequencing project: providing services to taxonomists for standard genome sequencing and annotation.</title>
        <authorList>
            <consortium name="The Broad Institute Genomics Platform"/>
            <consortium name="The Broad Institute Genome Sequencing Center for Infectious Disease"/>
            <person name="Wu L."/>
            <person name="Ma J."/>
        </authorList>
    </citation>
    <scope>NUCLEOTIDE SEQUENCE [LARGE SCALE GENOMIC DNA]</scope>
    <source>
        <strain evidence="6">JCM 17706</strain>
    </source>
</reference>
<name>A0ABP9MEI3_9HYPH</name>
<protein>
    <submittedName>
        <fullName evidence="5">Outer membrane protein assembly factor BamE</fullName>
    </submittedName>
</protein>
<dbReference type="EMBL" id="BAABIY010000006">
    <property type="protein sequence ID" value="GAA5095012.1"/>
    <property type="molecule type" value="Genomic_DNA"/>
</dbReference>
<dbReference type="Gene3D" id="3.30.1450.10">
    <property type="match status" value="1"/>
</dbReference>
<evidence type="ECO:0000313" key="5">
    <source>
        <dbReference type="EMBL" id="GAA5095012.1"/>
    </source>
</evidence>
<evidence type="ECO:0000256" key="3">
    <source>
        <dbReference type="ARBA" id="ARBA00023237"/>
    </source>
</evidence>
<evidence type="ECO:0000256" key="1">
    <source>
        <dbReference type="ARBA" id="ARBA00022729"/>
    </source>
</evidence>
<proteinExistence type="predicted"/>
<dbReference type="Proteomes" id="UP001501525">
    <property type="component" value="Unassembled WGS sequence"/>
</dbReference>
<dbReference type="PANTHER" id="PTHR37482">
    <property type="entry name" value="OUTER MEMBRANE PROTEIN ASSEMBLY FACTOR BAME"/>
    <property type="match status" value="1"/>
</dbReference>
<evidence type="ECO:0000313" key="6">
    <source>
        <dbReference type="Proteomes" id="UP001501525"/>
    </source>
</evidence>
<comment type="caution">
    <text evidence="5">The sequence shown here is derived from an EMBL/GenBank/DDBJ whole genome shotgun (WGS) entry which is preliminary data.</text>
</comment>
<dbReference type="InterPro" id="IPR037873">
    <property type="entry name" value="BamE-like"/>
</dbReference>
<feature type="domain" description="Outer membrane protein assembly factor BamE" evidence="4">
    <location>
        <begin position="45"/>
        <end position="120"/>
    </location>
</feature>
<gene>
    <name evidence="5" type="ORF">GCM10023260_02710</name>
</gene>
<organism evidence="5 6">
    <name type="scientific">Bartonella acomydis</name>
    <dbReference type="NCBI Taxonomy" id="686234"/>
    <lineage>
        <taxon>Bacteria</taxon>
        <taxon>Pseudomonadati</taxon>
        <taxon>Pseudomonadota</taxon>
        <taxon>Alphaproteobacteria</taxon>
        <taxon>Hyphomicrobiales</taxon>
        <taxon>Bartonellaceae</taxon>
        <taxon>Bartonella</taxon>
    </lineage>
</organism>
<evidence type="ECO:0000256" key="2">
    <source>
        <dbReference type="ARBA" id="ARBA00023136"/>
    </source>
</evidence>
<dbReference type="Pfam" id="PF04355">
    <property type="entry name" value="BamE"/>
    <property type="match status" value="1"/>
</dbReference>